<evidence type="ECO:0000256" key="3">
    <source>
        <dbReference type="ARBA" id="ARBA00022833"/>
    </source>
</evidence>
<organism evidence="7 8">
    <name type="scientific">Magallana gigas</name>
    <name type="common">Pacific oyster</name>
    <name type="synonym">Crassostrea gigas</name>
    <dbReference type="NCBI Taxonomy" id="29159"/>
    <lineage>
        <taxon>Eukaryota</taxon>
        <taxon>Metazoa</taxon>
        <taxon>Spiralia</taxon>
        <taxon>Lophotrochozoa</taxon>
        <taxon>Mollusca</taxon>
        <taxon>Bivalvia</taxon>
        <taxon>Autobranchia</taxon>
        <taxon>Pteriomorphia</taxon>
        <taxon>Ostreida</taxon>
        <taxon>Ostreoidea</taxon>
        <taxon>Ostreidae</taxon>
        <taxon>Magallana</taxon>
    </lineage>
</organism>
<dbReference type="AlphaFoldDB" id="A0A8W8NPS8"/>
<proteinExistence type="predicted"/>
<dbReference type="Gene3D" id="3.30.40.10">
    <property type="entry name" value="Zinc/RING finger domain, C3HC4 (zinc finger)"/>
    <property type="match status" value="2"/>
</dbReference>
<evidence type="ECO:0000256" key="1">
    <source>
        <dbReference type="ARBA" id="ARBA00022723"/>
    </source>
</evidence>
<keyword evidence="2 4" id="KW-0863">Zinc-finger</keyword>
<dbReference type="GO" id="GO:0007165">
    <property type="term" value="P:signal transduction"/>
    <property type="evidence" value="ECO:0007669"/>
    <property type="project" value="InterPro"/>
</dbReference>
<name>A0A8W8NPS8_MAGGI</name>
<dbReference type="Gene3D" id="3.40.50.10140">
    <property type="entry name" value="Toll/interleukin-1 receptor homology (TIR) domain"/>
    <property type="match status" value="1"/>
</dbReference>
<evidence type="ECO:0000259" key="6">
    <source>
        <dbReference type="PROSITE" id="PS50145"/>
    </source>
</evidence>
<evidence type="ECO:0000256" key="2">
    <source>
        <dbReference type="ARBA" id="ARBA00022771"/>
    </source>
</evidence>
<dbReference type="InterPro" id="IPR035897">
    <property type="entry name" value="Toll_tir_struct_dom_sf"/>
</dbReference>
<evidence type="ECO:0000313" key="7">
    <source>
        <dbReference type="EnsemblMetazoa" id="G620.2:cds"/>
    </source>
</evidence>
<reference evidence="7" key="1">
    <citation type="submission" date="2022-08" db="UniProtKB">
        <authorList>
            <consortium name="EnsemblMetazoa"/>
        </authorList>
    </citation>
    <scope>IDENTIFICATION</scope>
    <source>
        <strain evidence="7">05x7-T-G4-1.051#20</strain>
    </source>
</reference>
<dbReference type="EnsemblMetazoa" id="G620.2">
    <property type="protein sequence ID" value="G620.2:cds"/>
    <property type="gene ID" value="G620"/>
</dbReference>
<feature type="zinc finger region" description="TRAF-type" evidence="4">
    <location>
        <begin position="272"/>
        <end position="327"/>
    </location>
</feature>
<protein>
    <recommendedName>
        <fullName evidence="9">TNF receptor-associated factor 4</fullName>
    </recommendedName>
</protein>
<dbReference type="PROSITE" id="PS50145">
    <property type="entry name" value="ZF_TRAF"/>
    <property type="match status" value="1"/>
</dbReference>
<accession>A0A8W8NPS8</accession>
<dbReference type="Proteomes" id="UP000005408">
    <property type="component" value="Unassembled WGS sequence"/>
</dbReference>
<sequence length="629" mass="73264">MHDHQRAYTRMDRTVNSGEAFLAYSLRDRVKVHNIVKFMSELLGIRTFDPEEDILPGQTLLRSIEIGVAKSKASFLFISKNFIRDKLCQYLVDSLLSRYIITKGKYRVILIVLDNYKIPRFLKNLNCIHYQKYVEKIQTYNLSFVESLIQLGRSVLSALKGPRHLFRRIRPRCFVKAEKHGEHILSRLRSLMKRERLKEENDESNVVFSMFKMATMLKHCILSCKYGDCPFSCSGKHVRKFEKHLKECWYIPVKCSNKHCLYTSRRHLMNDHSTKCHFAIEKCPNVDCNVKRQRSKMSSHVQKCPHRVVLCTNKSVGCMATMSYQDLNTHLKTCPWSSQPCEICGEQIMYKDQSSHVCPLGTAECPYCNQEFIMKDFLCHLNCCLTKCELCQEDFPKSKTRLHECPIMQCKYQFCDYKDRILKVELHMINCPYEPKKCIHCNKYIQSKYLKSHTLECNNIVRCGECGLDIEKSSKTVHDMFLCIGNTNRTTCPICVELVTAGSIKSITEMDLHHKMHKENPGFRETSVGLLPEKKLGSVENEETPDVTCIELVHGILHNIDVDPDNVLDSKHLQPSKWKSGKCRFRKLCEMIDREEDVKHVVRNGQLNYPQVQRAVSCVCHHDRSYIHH</sequence>
<dbReference type="Pfam" id="PF13676">
    <property type="entry name" value="TIR_2"/>
    <property type="match status" value="1"/>
</dbReference>
<dbReference type="Pfam" id="PF02176">
    <property type="entry name" value="zf-TRAF"/>
    <property type="match status" value="1"/>
</dbReference>
<evidence type="ECO:0008006" key="9">
    <source>
        <dbReference type="Google" id="ProtNLM"/>
    </source>
</evidence>
<feature type="domain" description="TRAF-type" evidence="6">
    <location>
        <begin position="272"/>
        <end position="327"/>
    </location>
</feature>
<dbReference type="InterPro" id="IPR013083">
    <property type="entry name" value="Znf_RING/FYVE/PHD"/>
</dbReference>
<dbReference type="PROSITE" id="PS50104">
    <property type="entry name" value="TIR"/>
    <property type="match status" value="1"/>
</dbReference>
<keyword evidence="1 4" id="KW-0479">Metal-binding</keyword>
<feature type="domain" description="TIR" evidence="5">
    <location>
        <begin position="16"/>
        <end position="152"/>
    </location>
</feature>
<keyword evidence="8" id="KW-1185">Reference proteome</keyword>
<dbReference type="InterPro" id="IPR001293">
    <property type="entry name" value="Znf_TRAF"/>
</dbReference>
<keyword evidence="3 4" id="KW-0862">Zinc</keyword>
<dbReference type="SUPFAM" id="SSF52200">
    <property type="entry name" value="Toll/Interleukin receptor TIR domain"/>
    <property type="match status" value="1"/>
</dbReference>
<dbReference type="GO" id="GO:0008270">
    <property type="term" value="F:zinc ion binding"/>
    <property type="evidence" value="ECO:0007669"/>
    <property type="project" value="UniProtKB-KW"/>
</dbReference>
<dbReference type="InterPro" id="IPR000157">
    <property type="entry name" value="TIR_dom"/>
</dbReference>
<evidence type="ECO:0000259" key="5">
    <source>
        <dbReference type="PROSITE" id="PS50104"/>
    </source>
</evidence>
<evidence type="ECO:0000256" key="4">
    <source>
        <dbReference type="PROSITE-ProRule" id="PRU00207"/>
    </source>
</evidence>
<evidence type="ECO:0000313" key="8">
    <source>
        <dbReference type="Proteomes" id="UP000005408"/>
    </source>
</evidence>